<dbReference type="Gene3D" id="3.40.50.720">
    <property type="entry name" value="NAD(P)-binding Rossmann-like Domain"/>
    <property type="match status" value="1"/>
</dbReference>
<gene>
    <name evidence="5" type="primary">SPS19</name>
    <name evidence="5" type="ORF">AWJ20_2308</name>
</gene>
<dbReference type="PANTHER" id="PTHR43008">
    <property type="entry name" value="BENZIL REDUCTASE"/>
    <property type="match status" value="1"/>
</dbReference>
<dbReference type="FunFam" id="3.40.50.720:FF:000084">
    <property type="entry name" value="Short-chain dehydrogenase reductase"/>
    <property type="match status" value="1"/>
</dbReference>
<feature type="region of interest" description="Disordered" evidence="4">
    <location>
        <begin position="1"/>
        <end position="20"/>
    </location>
</feature>
<dbReference type="InterPro" id="IPR002347">
    <property type="entry name" value="SDR_fam"/>
</dbReference>
<protein>
    <submittedName>
        <fullName evidence="5">Sps19p</fullName>
    </submittedName>
</protein>
<evidence type="ECO:0000313" key="5">
    <source>
        <dbReference type="EMBL" id="ANB14703.1"/>
    </source>
</evidence>
<evidence type="ECO:0000256" key="3">
    <source>
        <dbReference type="ARBA" id="ARBA00023002"/>
    </source>
</evidence>
<evidence type="ECO:0000313" key="6">
    <source>
        <dbReference type="Proteomes" id="UP000189580"/>
    </source>
</evidence>
<dbReference type="PRINTS" id="PR00081">
    <property type="entry name" value="GDHRDH"/>
</dbReference>
<dbReference type="OrthoDB" id="5325318at2759"/>
<proteinExistence type="inferred from homology"/>
<comment type="similarity">
    <text evidence="1">Belongs to the short-chain dehydrogenases/reductases (SDR) family.</text>
</comment>
<accession>A0A167F1G7</accession>
<dbReference type="SUPFAM" id="SSF51735">
    <property type="entry name" value="NAD(P)-binding Rossmann-fold domains"/>
    <property type="match status" value="1"/>
</dbReference>
<evidence type="ECO:0000256" key="1">
    <source>
        <dbReference type="ARBA" id="ARBA00006484"/>
    </source>
</evidence>
<sequence length="326" mass="34815">MSPPEETVTTGNNSSVADGPQKVVLPITPFETYPKARAAPKELIGVEAALHAAKNPDFQAVSTIAGQFSLKDKVAIVTGGNSGIGLEYSVVLAELGAIVYVLDLPEAPSEDYAACKAYIKKLATGGSLEYRVANVTDGPGMAKVTHEIAETHGRLDVCIANAGILGPVVDCHEYPADWFRKIMEVNVTGVFLTAQAAIKEMLERKIKGSVIFTASMSGSIINKDMHWIPYTTAKAAVVQLAKAFACEVGTNEIRVNCISPGHIRTRMTEAYLGVEPLIENCWAAQNPMNRLGSVYELRGTVAYLASDASTYTTGHDLQVCGGHTAW</sequence>
<dbReference type="Pfam" id="PF13561">
    <property type="entry name" value="adh_short_C2"/>
    <property type="match status" value="1"/>
</dbReference>
<dbReference type="InterPro" id="IPR020904">
    <property type="entry name" value="Sc_DH/Rdtase_CS"/>
</dbReference>
<dbReference type="KEGG" id="slb:AWJ20_2308"/>
<reference evidence="5 6" key="1">
    <citation type="submission" date="2016-02" db="EMBL/GenBank/DDBJ databases">
        <title>Complete genome sequence and transcriptome regulation of the pentose utilising yeast Sugiyamaella lignohabitans.</title>
        <authorList>
            <person name="Bellasio M."/>
            <person name="Peymann A."/>
            <person name="Valli M."/>
            <person name="Sipitzky M."/>
            <person name="Graf A."/>
            <person name="Sauer M."/>
            <person name="Marx H."/>
            <person name="Mattanovich D."/>
        </authorList>
    </citation>
    <scope>NUCLEOTIDE SEQUENCE [LARGE SCALE GENOMIC DNA]</scope>
    <source>
        <strain evidence="5 6">CBS 10342</strain>
    </source>
</reference>
<feature type="compositionally biased region" description="Polar residues" evidence="4">
    <location>
        <begin position="7"/>
        <end position="16"/>
    </location>
</feature>
<dbReference type="GeneID" id="30034205"/>
<dbReference type="PRINTS" id="PR00080">
    <property type="entry name" value="SDRFAMILY"/>
</dbReference>
<dbReference type="EMBL" id="CP014503">
    <property type="protein sequence ID" value="ANB14703.1"/>
    <property type="molecule type" value="Genomic_DNA"/>
</dbReference>
<dbReference type="GO" id="GO:0050664">
    <property type="term" value="F:oxidoreductase activity, acting on NAD(P)H, oxygen as acceptor"/>
    <property type="evidence" value="ECO:0007669"/>
    <property type="project" value="TreeGrafter"/>
</dbReference>
<dbReference type="AlphaFoldDB" id="A0A167F1G7"/>
<dbReference type="RefSeq" id="XP_018737180.1">
    <property type="nucleotide sequence ID" value="XM_018879246.1"/>
</dbReference>
<keyword evidence="6" id="KW-1185">Reference proteome</keyword>
<evidence type="ECO:0000256" key="2">
    <source>
        <dbReference type="ARBA" id="ARBA00022857"/>
    </source>
</evidence>
<dbReference type="GO" id="GO:0016616">
    <property type="term" value="F:oxidoreductase activity, acting on the CH-OH group of donors, NAD or NADP as acceptor"/>
    <property type="evidence" value="ECO:0007669"/>
    <property type="project" value="UniProtKB-ARBA"/>
</dbReference>
<evidence type="ECO:0000256" key="4">
    <source>
        <dbReference type="SAM" id="MobiDB-lite"/>
    </source>
</evidence>
<organism evidence="5 6">
    <name type="scientific">Sugiyamaella lignohabitans</name>
    <dbReference type="NCBI Taxonomy" id="796027"/>
    <lineage>
        <taxon>Eukaryota</taxon>
        <taxon>Fungi</taxon>
        <taxon>Dikarya</taxon>
        <taxon>Ascomycota</taxon>
        <taxon>Saccharomycotina</taxon>
        <taxon>Dipodascomycetes</taxon>
        <taxon>Dipodascales</taxon>
        <taxon>Trichomonascaceae</taxon>
        <taxon>Sugiyamaella</taxon>
    </lineage>
</organism>
<dbReference type="InterPro" id="IPR036291">
    <property type="entry name" value="NAD(P)-bd_dom_sf"/>
</dbReference>
<dbReference type="PANTHER" id="PTHR43008:SF4">
    <property type="entry name" value="CHAIN DEHYDROGENASE, PUTATIVE (AFU_ORTHOLOGUE AFUA_4G08710)-RELATED"/>
    <property type="match status" value="1"/>
</dbReference>
<dbReference type="Proteomes" id="UP000189580">
    <property type="component" value="Chromosome b"/>
</dbReference>
<name>A0A167F1G7_9ASCO</name>
<keyword evidence="3" id="KW-0560">Oxidoreductase</keyword>
<keyword evidence="2" id="KW-0521">NADP</keyword>
<dbReference type="PROSITE" id="PS00061">
    <property type="entry name" value="ADH_SHORT"/>
    <property type="match status" value="1"/>
</dbReference>